<evidence type="ECO:0000256" key="1">
    <source>
        <dbReference type="SAM" id="MobiDB-lite"/>
    </source>
</evidence>
<dbReference type="EMBL" id="CCYA01000276">
    <property type="protein sequence ID" value="CEH18936.1"/>
    <property type="molecule type" value="Genomic_DNA"/>
</dbReference>
<dbReference type="AlphaFoldDB" id="A0A0P1BSD5"/>
<reference evidence="2 3" key="1">
    <citation type="submission" date="2014-09" db="EMBL/GenBank/DDBJ databases">
        <authorList>
            <person name="Magalhaes I.L.F."/>
            <person name="Oliveira U."/>
            <person name="Santos F.R."/>
            <person name="Vidigal T.H.D.A."/>
            <person name="Brescovit A.D."/>
            <person name="Santos A.J."/>
        </authorList>
    </citation>
    <scope>NUCLEOTIDE SEQUENCE [LARGE SCALE GENOMIC DNA]</scope>
</reference>
<organism evidence="2 3">
    <name type="scientific">Ceraceosorus bombacis</name>
    <dbReference type="NCBI Taxonomy" id="401625"/>
    <lineage>
        <taxon>Eukaryota</taxon>
        <taxon>Fungi</taxon>
        <taxon>Dikarya</taxon>
        <taxon>Basidiomycota</taxon>
        <taxon>Ustilaginomycotina</taxon>
        <taxon>Exobasidiomycetes</taxon>
        <taxon>Ceraceosorales</taxon>
        <taxon>Ceraceosoraceae</taxon>
        <taxon>Ceraceosorus</taxon>
    </lineage>
</organism>
<protein>
    <submittedName>
        <fullName evidence="2">Uncharacterized protein</fullName>
    </submittedName>
</protein>
<dbReference type="Proteomes" id="UP000054845">
    <property type="component" value="Unassembled WGS sequence"/>
</dbReference>
<evidence type="ECO:0000313" key="2">
    <source>
        <dbReference type="EMBL" id="CEH18936.1"/>
    </source>
</evidence>
<accession>A0A0P1BSD5</accession>
<feature type="region of interest" description="Disordered" evidence="1">
    <location>
        <begin position="52"/>
        <end position="74"/>
    </location>
</feature>
<feature type="compositionally biased region" description="Polar residues" evidence="1">
    <location>
        <begin position="52"/>
        <end position="67"/>
    </location>
</feature>
<keyword evidence="3" id="KW-1185">Reference proteome</keyword>
<sequence length="74" mass="8226">MFTRWIRLHIPFVRRVLHSPFQIQQSTRSTSLLNARALSTCRSLAQQQSLTSIEAQDAPSLSSNTVHTPGAAHA</sequence>
<name>A0A0P1BSD5_9BASI</name>
<evidence type="ECO:0000313" key="3">
    <source>
        <dbReference type="Proteomes" id="UP000054845"/>
    </source>
</evidence>
<proteinExistence type="predicted"/>